<accession>A0A9X2AE62</accession>
<feature type="transmembrane region" description="Helical" evidence="1">
    <location>
        <begin position="154"/>
        <end position="174"/>
    </location>
</feature>
<proteinExistence type="predicted"/>
<dbReference type="PANTHER" id="PTHR35337:SF1">
    <property type="entry name" value="SLR1478 PROTEIN"/>
    <property type="match status" value="1"/>
</dbReference>
<feature type="transmembrane region" description="Helical" evidence="1">
    <location>
        <begin position="181"/>
        <end position="199"/>
    </location>
</feature>
<evidence type="ECO:0000256" key="1">
    <source>
        <dbReference type="SAM" id="Phobius"/>
    </source>
</evidence>
<reference evidence="2" key="1">
    <citation type="submission" date="2022-03" db="EMBL/GenBank/DDBJ databases">
        <title>Bacterial whole genome sequence for Hymenobacter sp. DH14.</title>
        <authorList>
            <person name="Le V."/>
        </authorList>
    </citation>
    <scope>NUCLEOTIDE SEQUENCE</scope>
    <source>
        <strain evidence="2">DH14</strain>
    </source>
</reference>
<feature type="transmembrane region" description="Helical" evidence="1">
    <location>
        <begin position="219"/>
        <end position="238"/>
    </location>
</feature>
<dbReference type="Pfam" id="PF01944">
    <property type="entry name" value="SpoIIM"/>
    <property type="match status" value="1"/>
</dbReference>
<organism evidence="2 3">
    <name type="scientific">Hymenobacter cyanobacteriorum</name>
    <dbReference type="NCBI Taxonomy" id="2926463"/>
    <lineage>
        <taxon>Bacteria</taxon>
        <taxon>Pseudomonadati</taxon>
        <taxon>Bacteroidota</taxon>
        <taxon>Cytophagia</taxon>
        <taxon>Cytophagales</taxon>
        <taxon>Hymenobacteraceae</taxon>
        <taxon>Hymenobacter</taxon>
    </lineage>
</organism>
<keyword evidence="1" id="KW-1133">Transmembrane helix</keyword>
<name>A0A9X2AE62_9BACT</name>
<keyword evidence="1" id="KW-0812">Transmembrane</keyword>
<feature type="transmembrane region" description="Helical" evidence="1">
    <location>
        <begin position="258"/>
        <end position="276"/>
    </location>
</feature>
<dbReference type="EMBL" id="JALBGC010000001">
    <property type="protein sequence ID" value="MCI1186457.1"/>
    <property type="molecule type" value="Genomic_DNA"/>
</dbReference>
<evidence type="ECO:0000313" key="3">
    <source>
        <dbReference type="Proteomes" id="UP001139193"/>
    </source>
</evidence>
<keyword evidence="1" id="KW-0472">Membrane</keyword>
<evidence type="ECO:0000313" key="2">
    <source>
        <dbReference type="EMBL" id="MCI1186457.1"/>
    </source>
</evidence>
<dbReference type="AlphaFoldDB" id="A0A9X2AE62"/>
<dbReference type="PANTHER" id="PTHR35337">
    <property type="entry name" value="SLR1478 PROTEIN"/>
    <property type="match status" value="1"/>
</dbReference>
<protein>
    <submittedName>
        <fullName evidence="2">Stage II sporulation protein M</fullName>
    </submittedName>
</protein>
<dbReference type="Proteomes" id="UP001139193">
    <property type="component" value="Unassembled WGS sequence"/>
</dbReference>
<feature type="transmembrane region" description="Helical" evidence="1">
    <location>
        <begin position="282"/>
        <end position="302"/>
    </location>
</feature>
<feature type="transmembrane region" description="Helical" evidence="1">
    <location>
        <begin position="96"/>
        <end position="116"/>
    </location>
</feature>
<comment type="caution">
    <text evidence="2">The sequence shown here is derived from an EMBL/GenBank/DDBJ whole genome shotgun (WGS) entry which is preliminary data.</text>
</comment>
<keyword evidence="3" id="KW-1185">Reference proteome</keyword>
<dbReference type="InterPro" id="IPR002798">
    <property type="entry name" value="SpoIIM-like"/>
</dbReference>
<sequence length="328" mass="36053">MREALFLRQNQPRWQHYETHPAASPDELAARFVALTDDLAYAQTFYPNSPTTAYLNGLTGKLHQAIYKNKSEARGRFGQFWLHELPLVVSRHQRTLGWTLLFFVLCTALGALSAAYDDSFVRSVLGDGYVNMTLDNIRRGDPMAVYKSDAESSMFLFITFNNIKVALTAFALGMTAGLGTAGALFFNGLMLGSFQYFFYQQKLLATSVLTIWIHGTLEISAIVLAGAAGFVLAQGILFPGTHSRAESLRHAARDGGKLALGLVPIFMVAGFLESFVTRHTEMPLAASIAIISTSAAFILWYFGWYPWQLRRRGAALAAAPAAAAQSNF</sequence>
<dbReference type="RefSeq" id="WP_241934731.1">
    <property type="nucleotide sequence ID" value="NZ_JALBGC010000001.1"/>
</dbReference>
<gene>
    <name evidence="2" type="ORF">MON38_03445</name>
</gene>